<keyword evidence="5 7" id="KW-0413">Isomerase</keyword>
<feature type="coiled-coil region" evidence="8">
    <location>
        <begin position="801"/>
        <end position="861"/>
    </location>
</feature>
<evidence type="ECO:0000256" key="2">
    <source>
        <dbReference type="ARBA" id="ARBA00006645"/>
    </source>
</evidence>
<dbReference type="PANTHER" id="PTHR10290:SF3">
    <property type="entry name" value="DNA TOPOISOMERASE 1"/>
    <property type="match status" value="1"/>
</dbReference>
<evidence type="ECO:0000256" key="8">
    <source>
        <dbReference type="SAM" id="Coils"/>
    </source>
</evidence>
<feature type="coiled-coil region" evidence="8">
    <location>
        <begin position="485"/>
        <end position="512"/>
    </location>
</feature>
<dbReference type="Gene3D" id="1.10.10.41">
    <property type="entry name" value="Yeast DNA topoisomerase - domain 1"/>
    <property type="match status" value="1"/>
</dbReference>
<evidence type="ECO:0000256" key="4">
    <source>
        <dbReference type="ARBA" id="ARBA00023125"/>
    </source>
</evidence>
<dbReference type="InterPro" id="IPR036202">
    <property type="entry name" value="TopoI_DNA-bd_euk_N_sf"/>
</dbReference>
<sequence>MAEAAVHQALYSSEGAGDSMDSLENEKSMNGDDSILNNIHQNKQNGFAEESEAGEGSSSRSPDRRDKEREHKHSSKSDKHKQSSHSSSDKHKSSSSSSSKHPSSSSSSKHRDGHSSSSSHKHGSSSSSKNKEGHSSSSRDKHSSSHSSSKDKHKSSSDKHHSSSSSSDKHKHSSSSSSKHSSGDKHKDKEREKDKSKHSSSSSRKENETEEERRVRKEKERQERKEKERQERKEKERQERKERAQESQESEAEIQVKRESVSPVKQEKRSPVKPKQEPESDDDDEDVPLPVKREREESDDEDEDVPLAARVAKVKKVKKEKVAPTSGKKRKASTYDEDSEDEKPLKKKKTPSKPSPTKGTATTPKGRKGKKEEEEEVWKWWEEKKVDDGSKWQFLEHKGPLFAPAYEPLPDDVHFYYDGKVMKLSEDAEETATFYSKMLEHDYTTKDVFNNNFFKEWRKMMTLKEKEKITDLKKCNFKDMCEYFKLESEKRKNRSKEEKLKLKEENAAIQEEYGFCIMDGHREKIGNFRIEPPGLFRGRGDHPKQGMLKRRVRPEDVIINCSKDAKVPEPPKGHKWKKVQHDNTVTWLASWNENIQGQIKYIMLNPSSRLKGEKDWQKYETARRLHQCVDKIRANYMEDWRSKEMRVRQRAVAMYFIDKLALRAGNEKEEGETADTVGCCSLRVEHLTLHSEKDGKQYVVEFDFLGKDSIRYQNAVPVEKRVYKNLQMFTDNKAPGDDLFDRLNTTILNKHLHDLVEGLTAKVFPEDPIPAKMLSYNRANRAVAILCNHQRAAPKNFSKQMENMMAKIKDKRGQVKESKQQYKHAKAAFKSEKTQKNKMLYEKKKKAYERMEEQLTKLEVQKMGSSFREGLQQDTEGEVPMGNRYDRCRLQILTHTFI</sequence>
<dbReference type="Proteomes" id="UP001164746">
    <property type="component" value="Chromosome 8"/>
</dbReference>
<dbReference type="InterPro" id="IPR014711">
    <property type="entry name" value="TopoI_cat_a-hlx-sub_euk"/>
</dbReference>
<evidence type="ECO:0000313" key="12">
    <source>
        <dbReference type="Proteomes" id="UP001164746"/>
    </source>
</evidence>
<feature type="domain" description="DNA topoisomerase I eukaryotic-type" evidence="10">
    <location>
        <begin position="535"/>
        <end position="886"/>
    </location>
</feature>
<dbReference type="SUPFAM" id="SSF56349">
    <property type="entry name" value="DNA breaking-rejoining enzymes"/>
    <property type="match status" value="1"/>
</dbReference>
<feature type="compositionally biased region" description="Basic and acidic residues" evidence="9">
    <location>
        <begin position="61"/>
        <end position="92"/>
    </location>
</feature>
<organism evidence="11 12">
    <name type="scientific">Mya arenaria</name>
    <name type="common">Soft-shell clam</name>
    <dbReference type="NCBI Taxonomy" id="6604"/>
    <lineage>
        <taxon>Eukaryota</taxon>
        <taxon>Metazoa</taxon>
        <taxon>Spiralia</taxon>
        <taxon>Lophotrochozoa</taxon>
        <taxon>Mollusca</taxon>
        <taxon>Bivalvia</taxon>
        <taxon>Autobranchia</taxon>
        <taxon>Heteroconchia</taxon>
        <taxon>Euheterodonta</taxon>
        <taxon>Imparidentia</taxon>
        <taxon>Neoheterodontei</taxon>
        <taxon>Myida</taxon>
        <taxon>Myoidea</taxon>
        <taxon>Myidae</taxon>
        <taxon>Mya</taxon>
    </lineage>
</organism>
<feature type="region of interest" description="Disordered" evidence="9">
    <location>
        <begin position="1"/>
        <end position="374"/>
    </location>
</feature>
<dbReference type="CDD" id="cd03488">
    <property type="entry name" value="Topoisomer_IB_N_htopoI_like"/>
    <property type="match status" value="1"/>
</dbReference>
<dbReference type="SUPFAM" id="SSF46596">
    <property type="entry name" value="Eukaryotic DNA topoisomerase I, dispensable insert domain"/>
    <property type="match status" value="1"/>
</dbReference>
<feature type="compositionally biased region" description="Basic and acidic residues" evidence="9">
    <location>
        <begin position="181"/>
        <end position="246"/>
    </location>
</feature>
<evidence type="ECO:0000256" key="6">
    <source>
        <dbReference type="PROSITE-ProRule" id="PRU01382"/>
    </source>
</evidence>
<dbReference type="PANTHER" id="PTHR10290">
    <property type="entry name" value="DNA TOPOISOMERASE I"/>
    <property type="match status" value="1"/>
</dbReference>
<dbReference type="InterPro" id="IPR011010">
    <property type="entry name" value="DNA_brk_join_enz"/>
</dbReference>
<dbReference type="EMBL" id="CP111019">
    <property type="protein sequence ID" value="WAR12968.1"/>
    <property type="molecule type" value="Genomic_DNA"/>
</dbReference>
<keyword evidence="8" id="KW-0175">Coiled coil</keyword>
<evidence type="ECO:0000259" key="10">
    <source>
        <dbReference type="SMART" id="SM00435"/>
    </source>
</evidence>
<name>A0ABY7EWR7_MYAAR</name>
<evidence type="ECO:0000256" key="9">
    <source>
        <dbReference type="SAM" id="MobiDB-lite"/>
    </source>
</evidence>
<dbReference type="Pfam" id="PF01028">
    <property type="entry name" value="Topoisom_I"/>
    <property type="match status" value="2"/>
</dbReference>
<dbReference type="SUPFAM" id="SSF56741">
    <property type="entry name" value="Eukaryotic DNA topoisomerase I, N-terminal DNA-binding fragment"/>
    <property type="match status" value="1"/>
</dbReference>
<dbReference type="InterPro" id="IPR013030">
    <property type="entry name" value="DNA_topo_DNA_db_N_dom2"/>
</dbReference>
<dbReference type="PROSITE" id="PS52038">
    <property type="entry name" value="TOPO_IB_2"/>
    <property type="match status" value="1"/>
</dbReference>
<proteinExistence type="inferred from homology"/>
<comment type="similarity">
    <text evidence="2 7">Belongs to the type IB topoisomerase family.</text>
</comment>
<dbReference type="EC" id="5.6.2.1" evidence="7"/>
<protein>
    <recommendedName>
        <fullName evidence="7">DNA topoisomerase I</fullName>
        <ecNumber evidence="7">5.6.2.1</ecNumber>
    </recommendedName>
    <alternativeName>
        <fullName evidence="7">DNA topoisomerase 1</fullName>
    </alternativeName>
</protein>
<accession>A0ABY7EWR7</accession>
<comment type="caution">
    <text evidence="6">Lacks conserved residue(s) required for the propagation of feature annotation.</text>
</comment>
<dbReference type="InterPro" id="IPR001631">
    <property type="entry name" value="TopoI"/>
</dbReference>
<keyword evidence="4 6" id="KW-0238">DNA-binding</keyword>
<keyword evidence="3 7" id="KW-0799">Topoisomerase</keyword>
<evidence type="ECO:0000256" key="1">
    <source>
        <dbReference type="ARBA" id="ARBA00000213"/>
    </source>
</evidence>
<dbReference type="InterPro" id="IPR013499">
    <property type="entry name" value="TopoI_euk"/>
</dbReference>
<dbReference type="InterPro" id="IPR008336">
    <property type="entry name" value="TopoI_DNA-bd_euk"/>
</dbReference>
<dbReference type="Gene3D" id="3.90.15.10">
    <property type="entry name" value="Topoisomerase I, Chain A, domain 3"/>
    <property type="match status" value="1"/>
</dbReference>
<feature type="compositionally biased region" description="Basic and acidic residues" evidence="9">
    <location>
        <begin position="129"/>
        <end position="161"/>
    </location>
</feature>
<dbReference type="InterPro" id="IPR013034">
    <property type="entry name" value="DNA_topo_DNA_db_N_dom1"/>
</dbReference>
<dbReference type="SMART" id="SM00435">
    <property type="entry name" value="TOPEUc"/>
    <property type="match status" value="1"/>
</dbReference>
<evidence type="ECO:0000313" key="11">
    <source>
        <dbReference type="EMBL" id="WAR12968.1"/>
    </source>
</evidence>
<dbReference type="PRINTS" id="PR00416">
    <property type="entry name" value="EUTPISMRASEI"/>
</dbReference>
<reference evidence="11" key="1">
    <citation type="submission" date="2022-11" db="EMBL/GenBank/DDBJ databases">
        <title>Centuries of genome instability and evolution in soft-shell clam transmissible cancer (bioRxiv).</title>
        <authorList>
            <person name="Hart S.F.M."/>
            <person name="Yonemitsu M.A."/>
            <person name="Giersch R.M."/>
            <person name="Beal B.F."/>
            <person name="Arriagada G."/>
            <person name="Davis B.W."/>
            <person name="Ostrander E.A."/>
            <person name="Goff S.P."/>
            <person name="Metzger M.J."/>
        </authorList>
    </citation>
    <scope>NUCLEOTIDE SEQUENCE</scope>
    <source>
        <strain evidence="11">MELC-2E11</strain>
        <tissue evidence="11">Siphon/mantle</tissue>
    </source>
</reference>
<feature type="compositionally biased region" description="Low complexity" evidence="9">
    <location>
        <begin position="355"/>
        <end position="364"/>
    </location>
</feature>
<feature type="compositionally biased region" description="Basic and acidic residues" evidence="9">
    <location>
        <begin position="254"/>
        <end position="278"/>
    </location>
</feature>
<dbReference type="Pfam" id="PF02919">
    <property type="entry name" value="Topoisom_I_N"/>
    <property type="match status" value="1"/>
</dbReference>
<evidence type="ECO:0000256" key="5">
    <source>
        <dbReference type="ARBA" id="ARBA00023235"/>
    </source>
</evidence>
<dbReference type="InterPro" id="IPR051062">
    <property type="entry name" value="Topoisomerase_IB"/>
</dbReference>
<gene>
    <name evidence="11" type="ORF">MAR_027148</name>
</gene>
<feature type="compositionally biased region" description="Low complexity" evidence="9">
    <location>
        <begin position="94"/>
        <end position="107"/>
    </location>
</feature>
<dbReference type="InterPro" id="IPR048045">
    <property type="entry name" value="Topoisomer_I_DNA-bd"/>
</dbReference>
<comment type="catalytic activity">
    <reaction evidence="1 7">
        <text>ATP-independent breakage of single-stranded DNA, followed by passage and rejoining.</text>
        <dbReference type="EC" id="5.6.2.1"/>
    </reaction>
</comment>
<evidence type="ECO:0000256" key="3">
    <source>
        <dbReference type="ARBA" id="ARBA00023029"/>
    </source>
</evidence>
<dbReference type="InterPro" id="IPR013500">
    <property type="entry name" value="TopoI_cat_euk"/>
</dbReference>
<comment type="function">
    <text evidence="7">Releases the supercoiling and torsional tension of DNA introduced during the DNA replication and transcription by transiently cleaving and rejoining one strand of the DNA duplex. Introduces a single-strand break via transesterification at the specific target site 5'-[CT]CCTTp site in duplex DNA. The scissile phosphodiester is attacked by the catalytic tyrosine of the enzyme, resulting in the formation of a DNA-(3'-phosphotyrosyl)-enzyme intermediate and the expulsion of a 5'-OH DNA strand. The free DNA strand then undergoes passage around the unbroken strand thus removing DNA supercoils. Finally, in the religation step, the DNA 5'-OH attacks the covalent intermediate to expel the active-site tyrosine and restore the DNA phosphodiester backbone.</text>
</comment>
<dbReference type="CDD" id="cd00659">
    <property type="entry name" value="Topo_IB_C"/>
    <property type="match status" value="1"/>
</dbReference>
<feature type="compositionally biased region" description="Polar residues" evidence="9">
    <location>
        <begin position="35"/>
        <end position="45"/>
    </location>
</feature>
<dbReference type="Gene3D" id="2.170.11.10">
    <property type="entry name" value="DNA Topoisomerase I, domain 2"/>
    <property type="match status" value="1"/>
</dbReference>
<keyword evidence="12" id="KW-1185">Reference proteome</keyword>
<evidence type="ECO:0000256" key="7">
    <source>
        <dbReference type="RuleBase" id="RU365101"/>
    </source>
</evidence>